<dbReference type="PANTHER" id="PTHR30426">
    <property type="entry name" value="4-HYDROXY-3-METHYLBUT-2-ENYL DIPHOSPHATE REDUCTASE"/>
    <property type="match status" value="1"/>
</dbReference>
<dbReference type="CDD" id="cd13944">
    <property type="entry name" value="lytB_ispH"/>
    <property type="match status" value="1"/>
</dbReference>
<sequence>MKKITLADSAGFCFGVKRAVDTALKMKEKYKSEIYTLGPLIHNNDVVDFLKENLIFPIELDNIDSLKENDTIIIRSHGVSEKALNVLKKHKLNIIDATCPYVENIHKKVKKYYDLGYSIIIVGDKDHPEVIGINGWCNDSALILKSGDPIFNIPNKVCVVSQTTERQSTWEEVLSVLIKTSKEIVAFNTICSATEVRQKSAEEISTKVDAMVVIGGFNSSNTTKLYEICKKNCENTVHVENLSGIPDEFIKDGNLKNIGVTAGASTPDWIIKEAIIKINSGK</sequence>
<feature type="binding site" evidence="5">
    <location>
        <position position="77"/>
    </location>
    <ligand>
        <name>isopentenyl diphosphate</name>
        <dbReference type="ChEBI" id="CHEBI:128769"/>
    </ligand>
</feature>
<feature type="binding site" evidence="5">
    <location>
        <position position="77"/>
    </location>
    <ligand>
        <name>(2E)-4-hydroxy-3-methylbut-2-enyl diphosphate</name>
        <dbReference type="ChEBI" id="CHEBI:128753"/>
    </ligand>
</feature>
<gene>
    <name evidence="5" type="primary">ispH</name>
    <name evidence="6" type="ORF">Ctaglu_12150</name>
</gene>
<dbReference type="AlphaFoldDB" id="A0A401UJF1"/>
<dbReference type="Gene3D" id="3.40.1010.20">
    <property type="entry name" value="4-hydroxy-3-methylbut-2-enyl diphosphate reductase, catalytic domain"/>
    <property type="match status" value="2"/>
</dbReference>
<feature type="binding site" evidence="5">
    <location>
        <position position="219"/>
    </location>
    <ligand>
        <name>(2E)-4-hydroxy-3-methylbut-2-enyl diphosphate</name>
        <dbReference type="ChEBI" id="CHEBI:128753"/>
    </ligand>
</feature>
<dbReference type="EC" id="1.17.7.4" evidence="5"/>
<feature type="binding site" evidence="5">
    <location>
        <position position="13"/>
    </location>
    <ligand>
        <name>[4Fe-4S] cluster</name>
        <dbReference type="ChEBI" id="CHEBI:49883"/>
    </ligand>
</feature>
<dbReference type="GO" id="GO:0051745">
    <property type="term" value="F:4-hydroxy-3-methylbut-2-enyl diphosphate reductase activity"/>
    <property type="evidence" value="ECO:0007669"/>
    <property type="project" value="UniProtKB-UniRule"/>
</dbReference>
<evidence type="ECO:0000256" key="4">
    <source>
        <dbReference type="ARBA" id="ARBA00023014"/>
    </source>
</evidence>
<proteinExistence type="inferred from homology"/>
<feature type="binding site" evidence="5">
    <location>
        <position position="99"/>
    </location>
    <ligand>
        <name>[4Fe-4S] cluster</name>
        <dbReference type="ChEBI" id="CHEBI:49883"/>
    </ligand>
</feature>
<comment type="pathway">
    <text evidence="5">Isoprenoid biosynthesis; dimethylallyl diphosphate biosynthesis; dimethylallyl diphosphate from (2E)-4-hydroxy-3-methylbutenyl diphosphate: step 1/1.</text>
</comment>
<dbReference type="OrthoDB" id="9804077at2"/>
<feature type="binding site" evidence="5">
    <location>
        <position position="221"/>
    </location>
    <ligand>
        <name>dimethylallyl diphosphate</name>
        <dbReference type="ChEBI" id="CHEBI:57623"/>
    </ligand>
</feature>
<keyword evidence="7" id="KW-1185">Reference proteome</keyword>
<accession>A0A401UJF1</accession>
<keyword evidence="5" id="KW-0560">Oxidoreductase</keyword>
<evidence type="ECO:0000256" key="5">
    <source>
        <dbReference type="HAMAP-Rule" id="MF_00191"/>
    </source>
</evidence>
<feature type="binding site" evidence="5">
    <location>
        <position position="127"/>
    </location>
    <ligand>
        <name>dimethylallyl diphosphate</name>
        <dbReference type="ChEBI" id="CHEBI:57623"/>
    </ligand>
</feature>
<dbReference type="GO" id="GO:0016114">
    <property type="term" value="P:terpenoid biosynthetic process"/>
    <property type="evidence" value="ECO:0007669"/>
    <property type="project" value="UniProtKB-UniRule"/>
</dbReference>
<dbReference type="Gene3D" id="3.40.50.11270">
    <property type="match status" value="1"/>
</dbReference>
<evidence type="ECO:0000256" key="2">
    <source>
        <dbReference type="ARBA" id="ARBA00022723"/>
    </source>
</evidence>
<feature type="binding site" evidence="5">
    <location>
        <position position="77"/>
    </location>
    <ligand>
        <name>dimethylallyl diphosphate</name>
        <dbReference type="ChEBI" id="CHEBI:57623"/>
    </ligand>
</feature>
<name>A0A401UJF1_9CLOT</name>
<feature type="binding site" evidence="5">
    <location>
        <position position="42"/>
    </location>
    <ligand>
        <name>dimethylallyl diphosphate</name>
        <dbReference type="ChEBI" id="CHEBI:57623"/>
    </ligand>
</feature>
<dbReference type="GO" id="GO:0050992">
    <property type="term" value="P:dimethylallyl diphosphate biosynthetic process"/>
    <property type="evidence" value="ECO:0007669"/>
    <property type="project" value="UniProtKB-UniRule"/>
</dbReference>
<comment type="catalytic activity">
    <reaction evidence="5">
        <text>isopentenyl diphosphate + 2 oxidized [2Fe-2S]-[ferredoxin] + H2O = (2E)-4-hydroxy-3-methylbut-2-enyl diphosphate + 2 reduced [2Fe-2S]-[ferredoxin] + 2 H(+)</text>
        <dbReference type="Rhea" id="RHEA:24488"/>
        <dbReference type="Rhea" id="RHEA-COMP:10000"/>
        <dbReference type="Rhea" id="RHEA-COMP:10001"/>
        <dbReference type="ChEBI" id="CHEBI:15377"/>
        <dbReference type="ChEBI" id="CHEBI:15378"/>
        <dbReference type="ChEBI" id="CHEBI:33737"/>
        <dbReference type="ChEBI" id="CHEBI:33738"/>
        <dbReference type="ChEBI" id="CHEBI:128753"/>
        <dbReference type="ChEBI" id="CHEBI:128769"/>
        <dbReference type="EC" id="1.17.7.4"/>
    </reaction>
</comment>
<feature type="binding site" evidence="5">
    <location>
        <position position="265"/>
    </location>
    <ligand>
        <name>(2E)-4-hydroxy-3-methylbut-2-enyl diphosphate</name>
        <dbReference type="ChEBI" id="CHEBI:128753"/>
    </ligand>
</feature>
<dbReference type="GO" id="GO:0051539">
    <property type="term" value="F:4 iron, 4 sulfur cluster binding"/>
    <property type="evidence" value="ECO:0007669"/>
    <property type="project" value="UniProtKB-UniRule"/>
</dbReference>
<dbReference type="NCBIfam" id="NF009024">
    <property type="entry name" value="PRK12360.1"/>
    <property type="match status" value="1"/>
</dbReference>
<dbReference type="GO" id="GO:0046872">
    <property type="term" value="F:metal ion binding"/>
    <property type="evidence" value="ECO:0007669"/>
    <property type="project" value="UniProtKB-KW"/>
</dbReference>
<organism evidence="6 7">
    <name type="scientific">Clostridium tagluense</name>
    <dbReference type="NCBI Taxonomy" id="360422"/>
    <lineage>
        <taxon>Bacteria</taxon>
        <taxon>Bacillati</taxon>
        <taxon>Bacillota</taxon>
        <taxon>Clostridia</taxon>
        <taxon>Eubacteriales</taxon>
        <taxon>Clostridiaceae</taxon>
        <taxon>Clostridium</taxon>
    </lineage>
</organism>
<dbReference type="EMBL" id="BHYK01000005">
    <property type="protein sequence ID" value="GCD09592.1"/>
    <property type="molecule type" value="Genomic_DNA"/>
</dbReference>
<feature type="binding site" evidence="5">
    <location>
        <position position="220"/>
    </location>
    <ligand>
        <name>(2E)-4-hydroxy-3-methylbut-2-enyl diphosphate</name>
        <dbReference type="ChEBI" id="CHEBI:128753"/>
    </ligand>
</feature>
<dbReference type="Proteomes" id="UP000287872">
    <property type="component" value="Unassembled WGS sequence"/>
</dbReference>
<feature type="binding site" evidence="5">
    <location>
        <position position="220"/>
    </location>
    <ligand>
        <name>isopentenyl diphosphate</name>
        <dbReference type="ChEBI" id="CHEBI:128769"/>
    </ligand>
</feature>
<feature type="binding site" evidence="5">
    <location>
        <position position="127"/>
    </location>
    <ligand>
        <name>isopentenyl diphosphate</name>
        <dbReference type="ChEBI" id="CHEBI:128769"/>
    </ligand>
</feature>
<evidence type="ECO:0000313" key="6">
    <source>
        <dbReference type="EMBL" id="GCD09592.1"/>
    </source>
</evidence>
<feature type="binding site" evidence="5">
    <location>
        <position position="221"/>
    </location>
    <ligand>
        <name>isopentenyl diphosphate</name>
        <dbReference type="ChEBI" id="CHEBI:128769"/>
    </ligand>
</feature>
<reference evidence="6 7" key="1">
    <citation type="submission" date="2018-11" db="EMBL/GenBank/DDBJ databases">
        <title>Genome sequencing and assembly of Clostridium tagluense strain A121.</title>
        <authorList>
            <person name="Murakami T."/>
            <person name="Segawa T."/>
            <person name="Shcherbakova V.A."/>
            <person name="Mori H."/>
            <person name="Yoshimura Y."/>
        </authorList>
    </citation>
    <scope>NUCLEOTIDE SEQUENCE [LARGE SCALE GENOMIC DNA]</scope>
    <source>
        <strain evidence="6 7">A121</strain>
    </source>
</reference>
<comment type="pathway">
    <text evidence="5">Isoprenoid biosynthesis; isopentenyl diphosphate biosynthesis via DXP pathway; isopentenyl diphosphate from 1-deoxy-D-xylulose 5-phosphate: step 6/6.</text>
</comment>
<feature type="binding site" evidence="5">
    <location>
        <position position="220"/>
    </location>
    <ligand>
        <name>dimethylallyl diphosphate</name>
        <dbReference type="ChEBI" id="CHEBI:57623"/>
    </ligand>
</feature>
<comment type="similarity">
    <text evidence="5">Belongs to the IspH family.</text>
</comment>
<dbReference type="NCBIfam" id="NF002187">
    <property type="entry name" value="PRK01045.1-1"/>
    <property type="match status" value="1"/>
</dbReference>
<keyword evidence="2 5" id="KW-0479">Metal-binding</keyword>
<feature type="binding site" evidence="5">
    <location>
        <position position="163"/>
    </location>
    <ligand>
        <name>(2E)-4-hydroxy-3-methylbut-2-enyl diphosphate</name>
        <dbReference type="ChEBI" id="CHEBI:128753"/>
    </ligand>
</feature>
<dbReference type="NCBIfam" id="TIGR00216">
    <property type="entry name" value="ispH_lytB"/>
    <property type="match status" value="1"/>
</dbReference>
<dbReference type="InterPro" id="IPR003451">
    <property type="entry name" value="LytB/IspH"/>
</dbReference>
<keyword evidence="4 5" id="KW-0411">Iron-sulfur</keyword>
<feature type="binding site" evidence="5">
    <location>
        <position position="191"/>
    </location>
    <ligand>
        <name>[4Fe-4S] cluster</name>
        <dbReference type="ChEBI" id="CHEBI:49883"/>
    </ligand>
</feature>
<feature type="active site" description="Proton donor" evidence="5">
    <location>
        <position position="129"/>
    </location>
</feature>
<feature type="binding site" evidence="5">
    <location>
        <position position="265"/>
    </location>
    <ligand>
        <name>dimethylallyl diphosphate</name>
        <dbReference type="ChEBI" id="CHEBI:57623"/>
    </ligand>
</feature>
<dbReference type="PANTHER" id="PTHR30426:SF0">
    <property type="entry name" value="4-HYDROXY-3-METHYLBUT-2-ENYL DIPHOSPHATE REDUCTASE"/>
    <property type="match status" value="1"/>
</dbReference>
<feature type="binding site" evidence="5">
    <location>
        <position position="219"/>
    </location>
    <ligand>
        <name>isopentenyl diphosphate</name>
        <dbReference type="ChEBI" id="CHEBI:128769"/>
    </ligand>
</feature>
<dbReference type="UniPathway" id="UPA00056">
    <property type="reaction ID" value="UER00097"/>
</dbReference>
<feature type="binding site" evidence="5">
    <location>
        <position position="265"/>
    </location>
    <ligand>
        <name>isopentenyl diphosphate</name>
        <dbReference type="ChEBI" id="CHEBI:128769"/>
    </ligand>
</feature>
<feature type="binding site" evidence="5">
    <location>
        <position position="221"/>
    </location>
    <ligand>
        <name>(2E)-4-hydroxy-3-methylbut-2-enyl diphosphate</name>
        <dbReference type="ChEBI" id="CHEBI:128753"/>
    </ligand>
</feature>
<feature type="binding site" evidence="5">
    <location>
        <position position="42"/>
    </location>
    <ligand>
        <name>isopentenyl diphosphate</name>
        <dbReference type="ChEBI" id="CHEBI:128769"/>
    </ligand>
</feature>
<feature type="binding site" evidence="5">
    <location>
        <position position="219"/>
    </location>
    <ligand>
        <name>dimethylallyl diphosphate</name>
        <dbReference type="ChEBI" id="CHEBI:57623"/>
    </ligand>
</feature>
<feature type="binding site" evidence="5">
    <location>
        <position position="127"/>
    </location>
    <ligand>
        <name>(2E)-4-hydroxy-3-methylbut-2-enyl diphosphate</name>
        <dbReference type="ChEBI" id="CHEBI:128753"/>
    </ligand>
</feature>
<comment type="catalytic activity">
    <reaction evidence="5">
        <text>dimethylallyl diphosphate + 2 oxidized [2Fe-2S]-[ferredoxin] + H2O = (2E)-4-hydroxy-3-methylbut-2-enyl diphosphate + 2 reduced [2Fe-2S]-[ferredoxin] + 2 H(+)</text>
        <dbReference type="Rhea" id="RHEA:24825"/>
        <dbReference type="Rhea" id="RHEA-COMP:10000"/>
        <dbReference type="Rhea" id="RHEA-COMP:10001"/>
        <dbReference type="ChEBI" id="CHEBI:15377"/>
        <dbReference type="ChEBI" id="CHEBI:15378"/>
        <dbReference type="ChEBI" id="CHEBI:33737"/>
        <dbReference type="ChEBI" id="CHEBI:33738"/>
        <dbReference type="ChEBI" id="CHEBI:57623"/>
        <dbReference type="ChEBI" id="CHEBI:128753"/>
        <dbReference type="EC" id="1.17.7.4"/>
    </reaction>
</comment>
<comment type="caution">
    <text evidence="6">The sequence shown here is derived from an EMBL/GenBank/DDBJ whole genome shotgun (WGS) entry which is preliminary data.</text>
</comment>
<dbReference type="HAMAP" id="MF_00191">
    <property type="entry name" value="IspH"/>
    <property type="match status" value="1"/>
</dbReference>
<dbReference type="Pfam" id="PF02401">
    <property type="entry name" value="LYTB"/>
    <property type="match status" value="1"/>
</dbReference>
<evidence type="ECO:0000313" key="7">
    <source>
        <dbReference type="Proteomes" id="UP000287872"/>
    </source>
</evidence>
<comment type="cofactor">
    <cofactor evidence="5">
        <name>[4Fe-4S] cluster</name>
        <dbReference type="ChEBI" id="CHEBI:49883"/>
    </cofactor>
    <text evidence="5">Binds 1 [4Fe-4S] cluster per subunit.</text>
</comment>
<feature type="binding site" evidence="5">
    <location>
        <position position="42"/>
    </location>
    <ligand>
        <name>(2E)-4-hydroxy-3-methylbut-2-enyl diphosphate</name>
        <dbReference type="ChEBI" id="CHEBI:128753"/>
    </ligand>
</feature>
<keyword evidence="1 5" id="KW-0004">4Fe-4S</keyword>
<protein>
    <recommendedName>
        <fullName evidence="5">4-hydroxy-3-methylbut-2-enyl diphosphate reductase</fullName>
        <shortName evidence="5">HMBPP reductase</shortName>
        <ecNumber evidence="5">1.17.7.4</ecNumber>
    </recommendedName>
</protein>
<comment type="function">
    <text evidence="5">Catalyzes the conversion of 1-hydroxy-2-methyl-2-(E)-butenyl 4-diphosphate (HMBPP) into a mixture of isopentenyl diphosphate (IPP) and dimethylallyl diphosphate (DMAPP). Acts in the terminal step of the DOXP/MEP pathway for isoprenoid precursor biosynthesis.</text>
</comment>
<keyword evidence="3 5" id="KW-0408">Iron</keyword>
<evidence type="ECO:0000256" key="1">
    <source>
        <dbReference type="ARBA" id="ARBA00022485"/>
    </source>
</evidence>
<dbReference type="UniPathway" id="UPA00059">
    <property type="reaction ID" value="UER00105"/>
</dbReference>
<dbReference type="GO" id="GO:0019288">
    <property type="term" value="P:isopentenyl diphosphate biosynthetic process, methylerythritol 4-phosphate pathway"/>
    <property type="evidence" value="ECO:0007669"/>
    <property type="project" value="UniProtKB-UniRule"/>
</dbReference>
<evidence type="ECO:0000256" key="3">
    <source>
        <dbReference type="ARBA" id="ARBA00023004"/>
    </source>
</evidence>
<keyword evidence="5" id="KW-0414">Isoprene biosynthesis</keyword>